<keyword evidence="17" id="KW-1185">Reference proteome</keyword>
<reference evidence="16" key="3">
    <citation type="submission" date="2015-06" db="UniProtKB">
        <authorList>
            <consortium name="EnsemblMetazoa"/>
        </authorList>
    </citation>
    <scope>IDENTIFICATION</scope>
</reference>
<dbReference type="Gene3D" id="1.20.1540.10">
    <property type="entry name" value="Rhomboid-like"/>
    <property type="match status" value="1"/>
</dbReference>
<dbReference type="FunFam" id="1.20.1540.10:FF:000007">
    <property type="entry name" value="Rhomboid like 2"/>
    <property type="match status" value="1"/>
</dbReference>
<feature type="domain" description="Peptidase S54 rhomboid" evidence="14">
    <location>
        <begin position="176"/>
        <end position="321"/>
    </location>
</feature>
<keyword evidence="8" id="KW-0720">Serine protease</keyword>
<dbReference type="FunCoup" id="R7UWL5">
    <property type="interactions" value="362"/>
</dbReference>
<evidence type="ECO:0000256" key="6">
    <source>
        <dbReference type="ARBA" id="ARBA00022692"/>
    </source>
</evidence>
<keyword evidence="5" id="KW-0645">Protease</keyword>
<dbReference type="HOGENOM" id="CLU_048023_0_0_1"/>
<proteinExistence type="inferred from homology"/>
<reference evidence="17" key="1">
    <citation type="submission" date="2012-12" db="EMBL/GenBank/DDBJ databases">
        <authorList>
            <person name="Hellsten U."/>
            <person name="Grimwood J."/>
            <person name="Chapman J.A."/>
            <person name="Shapiro H."/>
            <person name="Aerts A."/>
            <person name="Otillar R.P."/>
            <person name="Terry A.Y."/>
            <person name="Boore J.L."/>
            <person name="Simakov O."/>
            <person name="Marletaz F."/>
            <person name="Cho S.-J."/>
            <person name="Edsinger-Gonzales E."/>
            <person name="Havlak P."/>
            <person name="Kuo D.-H."/>
            <person name="Larsson T."/>
            <person name="Lv J."/>
            <person name="Arendt D."/>
            <person name="Savage R."/>
            <person name="Osoegawa K."/>
            <person name="de Jong P."/>
            <person name="Lindberg D.R."/>
            <person name="Seaver E.C."/>
            <person name="Weisblat D.A."/>
            <person name="Putnam N.H."/>
            <person name="Grigoriev I.V."/>
            <person name="Rokhsar D.S."/>
        </authorList>
    </citation>
    <scope>NUCLEOTIDE SEQUENCE</scope>
    <source>
        <strain evidence="17">I ESC-2004</strain>
    </source>
</reference>
<dbReference type="SUPFAM" id="SSF144091">
    <property type="entry name" value="Rhomboid-like"/>
    <property type="match status" value="1"/>
</dbReference>
<sequence length="355" mass="40240">FYLQFDHYNTGEICITDFKLLLSNPRFRDEMEEHKLELLEGKASEDGRTFISYQEFMSIITCKRSRSFKIACDQSAATDEPWADDLQRAAWRRARASTVFGRMVRRVAKEYLVDDRERQYYADKYTCCPPPLFIPAVSLIEIGFFVYYALEAGSLSTTGPVPSNSIFVYRPDKRIEVWRFLFYMLIHAGWVHLFFNLMVQILVGIPLEMVHGSLRIGAVYMAGVLAGSLGTSVFDVDAFLVGASGGVYALLAAHLANILLNYSEMELGILKLAAVFLIASADVGFAIWDRYTSKQPNQPVGYVAHLMGALAGLTIGLLVLKNFEQKLHVQVLWWVALGVYCVCMIFAILWNIFYY</sequence>
<feature type="active site" description="Nucleophile" evidence="12">
    <location>
        <position position="244"/>
    </location>
</feature>
<feature type="transmembrane region" description="Helical" evidence="13">
    <location>
        <begin position="240"/>
        <end position="260"/>
    </location>
</feature>
<name>R7UWL5_CAPTE</name>
<dbReference type="OMA" id="VCCDQLM"/>
<evidence type="ECO:0000259" key="14">
    <source>
        <dbReference type="Pfam" id="PF01694"/>
    </source>
</evidence>
<dbReference type="AlphaFoldDB" id="R7UWL5"/>
<dbReference type="InterPro" id="IPR017213">
    <property type="entry name" value="Peptidase_S54_rhomboid_met"/>
</dbReference>
<dbReference type="InterPro" id="IPR035952">
    <property type="entry name" value="Rhomboid-like_sf"/>
</dbReference>
<evidence type="ECO:0000256" key="4">
    <source>
        <dbReference type="ARBA" id="ARBA00013039"/>
    </source>
</evidence>
<reference evidence="15 17" key="2">
    <citation type="journal article" date="2013" name="Nature">
        <title>Insights into bilaterian evolution from three spiralian genomes.</title>
        <authorList>
            <person name="Simakov O."/>
            <person name="Marletaz F."/>
            <person name="Cho S.J."/>
            <person name="Edsinger-Gonzales E."/>
            <person name="Havlak P."/>
            <person name="Hellsten U."/>
            <person name="Kuo D.H."/>
            <person name="Larsson T."/>
            <person name="Lv J."/>
            <person name="Arendt D."/>
            <person name="Savage R."/>
            <person name="Osoegawa K."/>
            <person name="de Jong P."/>
            <person name="Grimwood J."/>
            <person name="Chapman J.A."/>
            <person name="Shapiro H."/>
            <person name="Aerts A."/>
            <person name="Otillar R.P."/>
            <person name="Terry A.Y."/>
            <person name="Boore J.L."/>
            <person name="Grigoriev I.V."/>
            <person name="Lindberg D.R."/>
            <person name="Seaver E.C."/>
            <person name="Weisblat D.A."/>
            <person name="Putnam N.H."/>
            <person name="Rokhsar D.S."/>
        </authorList>
    </citation>
    <scope>NUCLEOTIDE SEQUENCE</scope>
    <source>
        <strain evidence="15 17">I ESC-2004</strain>
    </source>
</reference>
<feature type="transmembrane region" description="Helical" evidence="13">
    <location>
        <begin position="300"/>
        <end position="320"/>
    </location>
</feature>
<comment type="subcellular location">
    <subcellularLocation>
        <location evidence="2">Membrane</location>
        <topology evidence="2">Multi-pass membrane protein</topology>
    </subcellularLocation>
</comment>
<dbReference type="GO" id="GO:0004252">
    <property type="term" value="F:serine-type endopeptidase activity"/>
    <property type="evidence" value="ECO:0007669"/>
    <property type="project" value="UniProtKB-UniRule"/>
</dbReference>
<evidence type="ECO:0000256" key="1">
    <source>
        <dbReference type="ARBA" id="ARBA00000156"/>
    </source>
</evidence>
<dbReference type="InterPro" id="IPR022764">
    <property type="entry name" value="Peptidase_S54_rhomboid_dom"/>
</dbReference>
<evidence type="ECO:0000313" key="17">
    <source>
        <dbReference type="Proteomes" id="UP000014760"/>
    </source>
</evidence>
<evidence type="ECO:0000256" key="9">
    <source>
        <dbReference type="ARBA" id="ARBA00022989"/>
    </source>
</evidence>
<dbReference type="EMBL" id="AMQN01001060">
    <property type="status" value="NOT_ANNOTATED_CDS"/>
    <property type="molecule type" value="Genomic_DNA"/>
</dbReference>
<evidence type="ECO:0000256" key="10">
    <source>
        <dbReference type="ARBA" id="ARBA00023136"/>
    </source>
</evidence>
<keyword evidence="9 13" id="KW-1133">Transmembrane helix</keyword>
<dbReference type="EnsemblMetazoa" id="CapteT138117">
    <property type="protein sequence ID" value="CapteP138117"/>
    <property type="gene ID" value="CapteG138117"/>
</dbReference>
<organism evidence="15">
    <name type="scientific">Capitella teleta</name>
    <name type="common">Polychaete worm</name>
    <dbReference type="NCBI Taxonomy" id="283909"/>
    <lineage>
        <taxon>Eukaryota</taxon>
        <taxon>Metazoa</taxon>
        <taxon>Spiralia</taxon>
        <taxon>Lophotrochozoa</taxon>
        <taxon>Annelida</taxon>
        <taxon>Polychaeta</taxon>
        <taxon>Sedentaria</taxon>
        <taxon>Scolecida</taxon>
        <taxon>Capitellidae</taxon>
        <taxon>Capitella</taxon>
    </lineage>
</organism>
<evidence type="ECO:0000256" key="7">
    <source>
        <dbReference type="ARBA" id="ARBA00022801"/>
    </source>
</evidence>
<feature type="transmembrane region" description="Helical" evidence="13">
    <location>
        <begin position="267"/>
        <end position="288"/>
    </location>
</feature>
<evidence type="ECO:0000313" key="15">
    <source>
        <dbReference type="EMBL" id="ELU08332.1"/>
    </source>
</evidence>
<dbReference type="GO" id="GO:0006508">
    <property type="term" value="P:proteolysis"/>
    <property type="evidence" value="ECO:0007669"/>
    <property type="project" value="UniProtKB-KW"/>
</dbReference>
<dbReference type="EMBL" id="AMQN01001061">
    <property type="status" value="NOT_ANNOTATED_CDS"/>
    <property type="molecule type" value="Genomic_DNA"/>
</dbReference>
<evidence type="ECO:0000256" key="12">
    <source>
        <dbReference type="PIRSR" id="PIRSR037470-50"/>
    </source>
</evidence>
<dbReference type="PANTHER" id="PTHR45840:SF2">
    <property type="entry name" value="PROTEIN RHOMBOID-RELATED"/>
    <property type="match status" value="1"/>
</dbReference>
<keyword evidence="7" id="KW-0378">Hydrolase</keyword>
<protein>
    <recommendedName>
        <fullName evidence="4">rhomboid protease</fullName>
        <ecNumber evidence="4">3.4.21.105</ecNumber>
    </recommendedName>
</protein>
<dbReference type="PANTHER" id="PTHR45840">
    <property type="entry name" value="RHOMBOID-RELATED PROTEIN"/>
    <property type="match status" value="1"/>
</dbReference>
<dbReference type="Proteomes" id="UP000014760">
    <property type="component" value="Unassembled WGS sequence"/>
</dbReference>
<feature type="active site" evidence="12">
    <location>
        <position position="305"/>
    </location>
</feature>
<dbReference type="PIRSF" id="PIRSF037470">
    <property type="entry name" value="Rhomboid"/>
    <property type="match status" value="1"/>
</dbReference>
<accession>R7UWL5</accession>
<evidence type="ECO:0000256" key="5">
    <source>
        <dbReference type="ARBA" id="ARBA00022670"/>
    </source>
</evidence>
<dbReference type="OrthoDB" id="418595at2759"/>
<feature type="transmembrane region" description="Helical" evidence="13">
    <location>
        <begin position="332"/>
        <end position="353"/>
    </location>
</feature>
<feature type="non-terminal residue" evidence="15">
    <location>
        <position position="1"/>
    </location>
</feature>
<dbReference type="EMBL" id="KB299137">
    <property type="protein sequence ID" value="ELU08332.1"/>
    <property type="molecule type" value="Genomic_DNA"/>
</dbReference>
<evidence type="ECO:0000313" key="16">
    <source>
        <dbReference type="EnsemblMetazoa" id="CapteP138117"/>
    </source>
</evidence>
<evidence type="ECO:0000256" key="8">
    <source>
        <dbReference type="ARBA" id="ARBA00022825"/>
    </source>
</evidence>
<evidence type="ECO:0000256" key="13">
    <source>
        <dbReference type="SAM" id="Phobius"/>
    </source>
</evidence>
<comment type="similarity">
    <text evidence="3 11">Belongs to the peptidase S54 family.</text>
</comment>
<evidence type="ECO:0000256" key="2">
    <source>
        <dbReference type="ARBA" id="ARBA00004141"/>
    </source>
</evidence>
<gene>
    <name evidence="15" type="ORF">CAPTEDRAFT_138117</name>
</gene>
<evidence type="ECO:0000256" key="3">
    <source>
        <dbReference type="ARBA" id="ARBA00009045"/>
    </source>
</evidence>
<dbReference type="EC" id="3.4.21.105" evidence="4"/>
<feature type="transmembrane region" description="Helical" evidence="13">
    <location>
        <begin position="217"/>
        <end position="234"/>
    </location>
</feature>
<feature type="transmembrane region" description="Helical" evidence="13">
    <location>
        <begin position="132"/>
        <end position="150"/>
    </location>
</feature>
<feature type="transmembrane region" description="Helical" evidence="13">
    <location>
        <begin position="180"/>
        <end position="205"/>
    </location>
</feature>
<evidence type="ECO:0000256" key="11">
    <source>
        <dbReference type="PIRNR" id="PIRNR037470"/>
    </source>
</evidence>
<keyword evidence="10 13" id="KW-0472">Membrane</keyword>
<dbReference type="Pfam" id="PF01694">
    <property type="entry name" value="Rhomboid"/>
    <property type="match status" value="1"/>
</dbReference>
<keyword evidence="6 13" id="KW-0812">Transmembrane</keyword>
<dbReference type="GO" id="GO:0016020">
    <property type="term" value="C:membrane"/>
    <property type="evidence" value="ECO:0007669"/>
    <property type="project" value="UniProtKB-SubCell"/>
</dbReference>
<dbReference type="InterPro" id="IPR051739">
    <property type="entry name" value="Rhomboid_IM_Serine_Proteases"/>
</dbReference>
<dbReference type="STRING" id="283909.R7UWL5"/>
<comment type="catalytic activity">
    <reaction evidence="1">
        <text>Cleaves type-1 transmembrane domains using a catalytic dyad composed of serine and histidine that are contributed by different transmembrane domains.</text>
        <dbReference type="EC" id="3.4.21.105"/>
    </reaction>
</comment>